<organism evidence="2 3">
    <name type="scientific">Leersia perrieri</name>
    <dbReference type="NCBI Taxonomy" id="77586"/>
    <lineage>
        <taxon>Eukaryota</taxon>
        <taxon>Viridiplantae</taxon>
        <taxon>Streptophyta</taxon>
        <taxon>Embryophyta</taxon>
        <taxon>Tracheophyta</taxon>
        <taxon>Spermatophyta</taxon>
        <taxon>Magnoliopsida</taxon>
        <taxon>Liliopsida</taxon>
        <taxon>Poales</taxon>
        <taxon>Poaceae</taxon>
        <taxon>BOP clade</taxon>
        <taxon>Oryzoideae</taxon>
        <taxon>Oryzeae</taxon>
        <taxon>Oryzinae</taxon>
        <taxon>Leersia</taxon>
    </lineage>
</organism>
<evidence type="ECO:0000313" key="2">
    <source>
        <dbReference type="EnsemblPlants" id="LPERR04G05090.1"/>
    </source>
</evidence>
<reference evidence="2" key="3">
    <citation type="submission" date="2015-04" db="UniProtKB">
        <authorList>
            <consortium name="EnsemblPlants"/>
        </authorList>
    </citation>
    <scope>IDENTIFICATION</scope>
</reference>
<sequence length="79" mass="7953">MAGNHPRAEAATGGLAVHSPAAAPKQSRSPLLPGYHAVSVIEPPPIASSLAPQPPPNALPAADLDGCTALHAHTVLGWR</sequence>
<evidence type="ECO:0000256" key="1">
    <source>
        <dbReference type="SAM" id="MobiDB-lite"/>
    </source>
</evidence>
<proteinExistence type="predicted"/>
<protein>
    <submittedName>
        <fullName evidence="2">Uncharacterized protein</fullName>
    </submittedName>
</protein>
<dbReference type="HOGENOM" id="CLU_2609502_0_0_1"/>
<evidence type="ECO:0000313" key="3">
    <source>
        <dbReference type="Proteomes" id="UP000032180"/>
    </source>
</evidence>
<dbReference type="EnsemblPlants" id="LPERR04G05090.1">
    <property type="protein sequence ID" value="LPERR04G05090.1"/>
    <property type="gene ID" value="LPERR04G05090"/>
</dbReference>
<keyword evidence="3" id="KW-1185">Reference proteome</keyword>
<dbReference type="Proteomes" id="UP000032180">
    <property type="component" value="Chromosome 4"/>
</dbReference>
<reference evidence="2 3" key="1">
    <citation type="submission" date="2012-08" db="EMBL/GenBank/DDBJ databases">
        <title>Oryza genome evolution.</title>
        <authorList>
            <person name="Wing R.A."/>
        </authorList>
    </citation>
    <scope>NUCLEOTIDE SEQUENCE</scope>
</reference>
<name>A0A0D9W3H1_9ORYZ</name>
<dbReference type="AlphaFoldDB" id="A0A0D9W3H1"/>
<dbReference type="Gramene" id="LPERR04G05090.1">
    <property type="protein sequence ID" value="LPERR04G05090.1"/>
    <property type="gene ID" value="LPERR04G05090"/>
</dbReference>
<feature type="region of interest" description="Disordered" evidence="1">
    <location>
        <begin position="1"/>
        <end position="30"/>
    </location>
</feature>
<reference evidence="3" key="2">
    <citation type="submission" date="2013-12" db="EMBL/GenBank/DDBJ databases">
        <authorList>
            <person name="Yu Y."/>
            <person name="Lee S."/>
            <person name="de Baynast K."/>
            <person name="Wissotski M."/>
            <person name="Liu L."/>
            <person name="Talag J."/>
            <person name="Goicoechea J."/>
            <person name="Angelova A."/>
            <person name="Jetty R."/>
            <person name="Kudrna D."/>
            <person name="Golser W."/>
            <person name="Rivera L."/>
            <person name="Zhang J."/>
            <person name="Wing R."/>
        </authorList>
    </citation>
    <scope>NUCLEOTIDE SEQUENCE</scope>
</reference>
<accession>A0A0D9W3H1</accession>